<dbReference type="UniPathway" id="UPA00219"/>
<dbReference type="GO" id="GO:0047480">
    <property type="term" value="F:UDP-N-acetylmuramoyl-tripeptide-D-alanyl-D-alanine ligase activity"/>
    <property type="evidence" value="ECO:0007669"/>
    <property type="project" value="UniProtKB-UniRule"/>
</dbReference>
<dbReference type="InterPro" id="IPR036565">
    <property type="entry name" value="Mur-like_cat_sf"/>
</dbReference>
<comment type="catalytic activity">
    <reaction evidence="10 11">
        <text>D-alanyl-D-alanine + UDP-N-acetyl-alpha-D-muramoyl-L-alanyl-gamma-D-glutamyl-meso-2,6-diaminopimelate + ATP = UDP-N-acetyl-alpha-D-muramoyl-L-alanyl-gamma-D-glutamyl-meso-2,6-diaminopimeloyl-D-alanyl-D-alanine + ADP + phosphate + H(+)</text>
        <dbReference type="Rhea" id="RHEA:28374"/>
        <dbReference type="ChEBI" id="CHEBI:15378"/>
        <dbReference type="ChEBI" id="CHEBI:30616"/>
        <dbReference type="ChEBI" id="CHEBI:43474"/>
        <dbReference type="ChEBI" id="CHEBI:57822"/>
        <dbReference type="ChEBI" id="CHEBI:61386"/>
        <dbReference type="ChEBI" id="CHEBI:83905"/>
        <dbReference type="ChEBI" id="CHEBI:456216"/>
        <dbReference type="EC" id="6.3.2.10"/>
    </reaction>
</comment>
<evidence type="ECO:0000259" key="14">
    <source>
        <dbReference type="Pfam" id="PF08245"/>
    </source>
</evidence>
<evidence type="ECO:0000256" key="7">
    <source>
        <dbReference type="ARBA" id="ARBA00022984"/>
    </source>
</evidence>
<dbReference type="GO" id="GO:0005524">
    <property type="term" value="F:ATP binding"/>
    <property type="evidence" value="ECO:0007669"/>
    <property type="project" value="UniProtKB-UniRule"/>
</dbReference>
<evidence type="ECO:0000259" key="13">
    <source>
        <dbReference type="Pfam" id="PF02875"/>
    </source>
</evidence>
<dbReference type="HAMAP" id="MF_02019">
    <property type="entry name" value="MurF"/>
    <property type="match status" value="1"/>
</dbReference>
<dbReference type="SUPFAM" id="SSF63418">
    <property type="entry name" value="MurE/MurF N-terminal domain"/>
    <property type="match status" value="1"/>
</dbReference>
<evidence type="ECO:0000256" key="8">
    <source>
        <dbReference type="ARBA" id="ARBA00023306"/>
    </source>
</evidence>
<keyword evidence="3 10" id="KW-0132">Cell division</keyword>
<name>F0Q7Y7_PARA1</name>
<protein>
    <recommendedName>
        <fullName evidence="10 11">UDP-N-acetylmuramoyl-tripeptide--D-alanyl-D-alanine ligase</fullName>
        <ecNumber evidence="10 11">6.3.2.10</ecNumber>
    </recommendedName>
    <alternativeName>
        <fullName evidence="10">D-alanyl-D-alanine-adding enzyme</fullName>
    </alternativeName>
</protein>
<dbReference type="InterPro" id="IPR005863">
    <property type="entry name" value="UDP-N-AcMur_synth"/>
</dbReference>
<evidence type="ECO:0000313" key="16">
    <source>
        <dbReference type="Proteomes" id="UP000002482"/>
    </source>
</evidence>
<keyword evidence="7 10" id="KW-0573">Peptidoglycan synthesis</keyword>
<dbReference type="KEGG" id="aaa:Acav_0748"/>
<dbReference type="RefSeq" id="WP_013593223.1">
    <property type="nucleotide sequence ID" value="NC_015138.1"/>
</dbReference>
<dbReference type="Proteomes" id="UP000002482">
    <property type="component" value="Chromosome"/>
</dbReference>
<dbReference type="NCBIfam" id="TIGR01143">
    <property type="entry name" value="murF"/>
    <property type="match status" value="1"/>
</dbReference>
<dbReference type="Gene3D" id="3.40.1190.10">
    <property type="entry name" value="Mur-like, catalytic domain"/>
    <property type="match status" value="1"/>
</dbReference>
<dbReference type="HOGENOM" id="CLU_031507_4_0_4"/>
<evidence type="ECO:0000256" key="5">
    <source>
        <dbReference type="ARBA" id="ARBA00022840"/>
    </source>
</evidence>
<feature type="domain" description="Mur ligase central" evidence="14">
    <location>
        <begin position="119"/>
        <end position="310"/>
    </location>
</feature>
<dbReference type="Pfam" id="PF02875">
    <property type="entry name" value="Mur_ligase_C"/>
    <property type="match status" value="1"/>
</dbReference>
<dbReference type="EMBL" id="CP002521">
    <property type="protein sequence ID" value="ADX44671.1"/>
    <property type="molecule type" value="Genomic_DNA"/>
</dbReference>
<evidence type="ECO:0000256" key="11">
    <source>
        <dbReference type="RuleBase" id="RU004136"/>
    </source>
</evidence>
<dbReference type="Pfam" id="PF08245">
    <property type="entry name" value="Mur_ligase_M"/>
    <property type="match status" value="1"/>
</dbReference>
<comment type="function">
    <text evidence="10 11">Involved in cell wall formation. Catalyzes the final step in the synthesis of UDP-N-acetylmuramoyl-pentapeptide, the precursor of murein.</text>
</comment>
<dbReference type="EC" id="6.3.2.10" evidence="10 11"/>
<dbReference type="GO" id="GO:0051301">
    <property type="term" value="P:cell division"/>
    <property type="evidence" value="ECO:0007669"/>
    <property type="project" value="UniProtKB-KW"/>
</dbReference>
<dbReference type="Pfam" id="PF01225">
    <property type="entry name" value="Mur_ligase"/>
    <property type="match status" value="1"/>
</dbReference>
<evidence type="ECO:0000256" key="3">
    <source>
        <dbReference type="ARBA" id="ARBA00022618"/>
    </source>
</evidence>
<dbReference type="Gene3D" id="3.40.1390.10">
    <property type="entry name" value="MurE/MurF, N-terminal domain"/>
    <property type="match status" value="1"/>
</dbReference>
<evidence type="ECO:0000256" key="9">
    <source>
        <dbReference type="ARBA" id="ARBA00023316"/>
    </source>
</evidence>
<comment type="similarity">
    <text evidence="10">Belongs to the MurCDEF family. MurF subfamily.</text>
</comment>
<keyword evidence="8 10" id="KW-0131">Cell cycle</keyword>
<reference evidence="15" key="1">
    <citation type="submission" date="2011-02" db="EMBL/GenBank/DDBJ databases">
        <title>Complete sequence of Acidovorax avenae subsp. avenae ATCC 19860.</title>
        <authorList>
            <consortium name="US DOE Joint Genome Institute"/>
            <person name="Lucas S."/>
            <person name="Copeland A."/>
            <person name="Lapidus A."/>
            <person name="Cheng J.-F."/>
            <person name="Goodwin L."/>
            <person name="Pitluck S."/>
            <person name="Chertkov O."/>
            <person name="Held B."/>
            <person name="Detter J.C."/>
            <person name="Han C."/>
            <person name="Tapia R."/>
            <person name="Land M."/>
            <person name="Hauser L."/>
            <person name="Kyrpides N."/>
            <person name="Ivanova N."/>
            <person name="Ovchinnikova G."/>
            <person name="Pagani I."/>
            <person name="Gordon S."/>
            <person name="Woyke T."/>
        </authorList>
    </citation>
    <scope>NUCLEOTIDE SEQUENCE</scope>
    <source>
        <strain evidence="15">ATCC 19860</strain>
    </source>
</reference>
<dbReference type="GO" id="GO:0071555">
    <property type="term" value="P:cell wall organization"/>
    <property type="evidence" value="ECO:0007669"/>
    <property type="project" value="UniProtKB-KW"/>
</dbReference>
<dbReference type="InterPro" id="IPR036615">
    <property type="entry name" value="Mur_ligase_C_dom_sf"/>
</dbReference>
<dbReference type="SUPFAM" id="SSF53244">
    <property type="entry name" value="MurD-like peptide ligases, peptide-binding domain"/>
    <property type="match status" value="1"/>
</dbReference>
<keyword evidence="4 10" id="KW-0547">Nucleotide-binding</keyword>
<keyword evidence="5 10" id="KW-0067">ATP-binding</keyword>
<evidence type="ECO:0000256" key="1">
    <source>
        <dbReference type="ARBA" id="ARBA00022490"/>
    </source>
</evidence>
<dbReference type="InterPro" id="IPR004101">
    <property type="entry name" value="Mur_ligase_C"/>
</dbReference>
<dbReference type="OrthoDB" id="9801978at2"/>
<feature type="binding site" evidence="10">
    <location>
        <begin position="121"/>
        <end position="127"/>
    </location>
    <ligand>
        <name>ATP</name>
        <dbReference type="ChEBI" id="CHEBI:30616"/>
    </ligand>
</feature>
<dbReference type="InterPro" id="IPR051046">
    <property type="entry name" value="MurCDEF_CellWall_CoF430Synth"/>
</dbReference>
<evidence type="ECO:0000259" key="12">
    <source>
        <dbReference type="Pfam" id="PF01225"/>
    </source>
</evidence>
<dbReference type="Gene3D" id="3.90.190.20">
    <property type="entry name" value="Mur ligase, C-terminal domain"/>
    <property type="match status" value="1"/>
</dbReference>
<keyword evidence="9 10" id="KW-0961">Cell wall biogenesis/degradation</keyword>
<comment type="subcellular location">
    <subcellularLocation>
        <location evidence="10 11">Cytoplasm</location>
    </subcellularLocation>
</comment>
<feature type="domain" description="Mur ligase N-terminal catalytic" evidence="12">
    <location>
        <begin position="39"/>
        <end position="108"/>
    </location>
</feature>
<dbReference type="GO" id="GO:0009252">
    <property type="term" value="P:peptidoglycan biosynthetic process"/>
    <property type="evidence" value="ECO:0007669"/>
    <property type="project" value="UniProtKB-UniRule"/>
</dbReference>
<dbReference type="PANTHER" id="PTHR43024:SF1">
    <property type="entry name" value="UDP-N-ACETYLMURAMOYL-TRIPEPTIDE--D-ALANYL-D-ALANINE LIGASE"/>
    <property type="match status" value="1"/>
</dbReference>
<gene>
    <name evidence="10" type="primary">murF</name>
    <name evidence="15" type="ordered locus">Acav_0748</name>
</gene>
<dbReference type="GeneID" id="34236672"/>
<keyword evidence="2 10" id="KW-0436">Ligase</keyword>
<dbReference type="GO" id="GO:0005737">
    <property type="term" value="C:cytoplasm"/>
    <property type="evidence" value="ECO:0007669"/>
    <property type="project" value="UniProtKB-SubCell"/>
</dbReference>
<evidence type="ECO:0000313" key="15">
    <source>
        <dbReference type="EMBL" id="ADX44671.1"/>
    </source>
</evidence>
<dbReference type="InterPro" id="IPR035911">
    <property type="entry name" value="MurE/MurF_N"/>
</dbReference>
<keyword evidence="1 10" id="KW-0963">Cytoplasm</keyword>
<feature type="domain" description="Mur ligase C-terminal" evidence="13">
    <location>
        <begin position="349"/>
        <end position="459"/>
    </location>
</feature>
<proteinExistence type="inferred from homology"/>
<keyword evidence="6 10" id="KW-0133">Cell shape</keyword>
<keyword evidence="16" id="KW-1185">Reference proteome</keyword>
<dbReference type="AlphaFoldDB" id="F0Q7Y7"/>
<evidence type="ECO:0000256" key="10">
    <source>
        <dbReference type="HAMAP-Rule" id="MF_02019"/>
    </source>
</evidence>
<sequence>MSGTPMLTLQQAHALVQARIPQARLVGGPDALQLPLGRVHTDTRTLQAGDLFVALRGERFDANEFLAQARAGGAAAALAHPGRLEAAGLPGIEVPDTLAALGALAAGWRARLDLPLIGVTGSNGKTTVTQMTAAVLRAWKGDAAFATQGNFNNDIGVPLMLLRLRAAHEAAVIELGMNHPGEIAVLAGIAQPTVALVNNAQREHLEFMHTVRAVAEENGSVISALPAGGVAVFPADDAYAPLWRGLAGARRCLAFGMEPGSAAGVRCTRAHWEAGAWNVHIDTPLGGFDGTVRIAGRHNVANALAATACALAAGAPLDAIARGLAAFEPVKGRSRAFTAAVPQPGGGSRRITAVDDTYNANPDSMHAAIDVLGELPGPRLLVMGDMGEVGDQGPQFHAEAGSHARDRGIERLFALGALGIHAVQAFGPQARHFDDMASLLAAVREAAPSAGSVLVKGSRFMKMEQVVQALEAPDAESQIHPGGSGHGAAAGARAAAQGGAACS</sequence>
<evidence type="ECO:0000256" key="4">
    <source>
        <dbReference type="ARBA" id="ARBA00022741"/>
    </source>
</evidence>
<organism evidence="15 16">
    <name type="scientific">Paracidovorax avenae (strain ATCC 19860 / DSM 7227 / CCUG 15838 / JCM 20985 / LMG 2117 / NCPPB 1011)</name>
    <name type="common">Acidovorax avenae</name>
    <dbReference type="NCBI Taxonomy" id="643561"/>
    <lineage>
        <taxon>Bacteria</taxon>
        <taxon>Pseudomonadati</taxon>
        <taxon>Pseudomonadota</taxon>
        <taxon>Betaproteobacteria</taxon>
        <taxon>Burkholderiales</taxon>
        <taxon>Comamonadaceae</taxon>
        <taxon>Paracidovorax</taxon>
    </lineage>
</organism>
<accession>F0Q7Y7</accession>
<dbReference type="SUPFAM" id="SSF53623">
    <property type="entry name" value="MurD-like peptide ligases, catalytic domain"/>
    <property type="match status" value="1"/>
</dbReference>
<dbReference type="PANTHER" id="PTHR43024">
    <property type="entry name" value="UDP-N-ACETYLMURAMOYL-TRIPEPTIDE--D-ALANYL-D-ALANINE LIGASE"/>
    <property type="match status" value="1"/>
</dbReference>
<comment type="pathway">
    <text evidence="10 11">Cell wall biogenesis; peptidoglycan biosynthesis.</text>
</comment>
<evidence type="ECO:0000256" key="6">
    <source>
        <dbReference type="ARBA" id="ARBA00022960"/>
    </source>
</evidence>
<dbReference type="GO" id="GO:0008360">
    <property type="term" value="P:regulation of cell shape"/>
    <property type="evidence" value="ECO:0007669"/>
    <property type="project" value="UniProtKB-KW"/>
</dbReference>
<dbReference type="GO" id="GO:0008766">
    <property type="term" value="F:UDP-N-acetylmuramoylalanyl-D-glutamyl-2,6-diaminopimelate-D-alanyl-D-alanine ligase activity"/>
    <property type="evidence" value="ECO:0007669"/>
    <property type="project" value="RHEA"/>
</dbReference>
<dbReference type="InterPro" id="IPR013221">
    <property type="entry name" value="Mur_ligase_cen"/>
</dbReference>
<dbReference type="InterPro" id="IPR000713">
    <property type="entry name" value="Mur_ligase_N"/>
</dbReference>
<evidence type="ECO:0000256" key="2">
    <source>
        <dbReference type="ARBA" id="ARBA00022598"/>
    </source>
</evidence>